<evidence type="ECO:0000256" key="1">
    <source>
        <dbReference type="ARBA" id="ARBA00006865"/>
    </source>
</evidence>
<evidence type="ECO:0000313" key="5">
    <source>
        <dbReference type="EMBL" id="MFG6461525.1"/>
    </source>
</evidence>
<dbReference type="InterPro" id="IPR000757">
    <property type="entry name" value="Beta-glucanase-like"/>
</dbReference>
<dbReference type="CDD" id="cd08023">
    <property type="entry name" value="GH16_laminarinase_like"/>
    <property type="match status" value="1"/>
</dbReference>
<feature type="chain" id="PRO_5047228076" evidence="2">
    <location>
        <begin position="22"/>
        <end position="588"/>
    </location>
</feature>
<dbReference type="PROSITE" id="PS52005">
    <property type="entry name" value="CBM56"/>
    <property type="match status" value="1"/>
</dbReference>
<dbReference type="RefSeq" id="WP_394510376.1">
    <property type="nucleotide sequence ID" value="NZ_JBIGHX010000002.1"/>
</dbReference>
<comment type="caution">
    <text evidence="5">The sequence shown here is derived from an EMBL/GenBank/DDBJ whole genome shotgun (WGS) entry which is preliminary data.</text>
</comment>
<dbReference type="Gene3D" id="2.60.120.200">
    <property type="match status" value="1"/>
</dbReference>
<keyword evidence="6" id="KW-1185">Reference proteome</keyword>
<proteinExistence type="inferred from homology"/>
<sequence>MKLQRILLGGLLLAATTAASASVTAPVIGKLLWSDEFNGATLDSSVWAASNGNGCQIGLCGYGNQELQTYSPNNLGIVNVPFEPGTRALAITARRETVGSNQFTSGKVDTAGKVQVKYGMVEIRMATPKVGVGLWPAAWMLGTSLQPWPRKGEIDIMEMGGRQPAGLPAVSPDQFVGSNVITWAEAACVPGNESCAASTAWQTKNWVTPTRSLANRFVLYRLYWTDTQIRFTIVDNGRELDMYKAPISTVNSPALQEPFYLLLNMAVGGNFTPAATPAQVTAPLPAVTYVDYVRVYELDGKGEVKLGVGITQEVGKFGVFTDNTPVNNGQALGTSADFYIWNTGSMSGGSIPPFEGANVLALNYFAPGQWFGGAVASRQAHDMSGFRNGHIKLKIKAPANVAFKIGILDNYTNHGWVTFPANTTAYGLVRNGEWGTATIPVAEIAGPLVALQSMNSLFEFLSVDGSNPGAPFQMAFDDIVWDSGTGATQQVTVAAAAKAAPAVAGASSAAQTGATTLAFTATASGWVDVHYSVNGGELQSVRMRQDGSTSRYTAGGLKKGDVVEYRFTAWDSQRQVATDSATAKVVIR</sequence>
<feature type="domain" description="GH16" evidence="3">
    <location>
        <begin position="18"/>
        <end position="301"/>
    </location>
</feature>
<dbReference type="PANTHER" id="PTHR10963">
    <property type="entry name" value="GLYCOSYL HYDROLASE-RELATED"/>
    <property type="match status" value="1"/>
</dbReference>
<dbReference type="EMBL" id="JBIGHX010000002">
    <property type="protein sequence ID" value="MFG6461525.1"/>
    <property type="molecule type" value="Genomic_DNA"/>
</dbReference>
<gene>
    <name evidence="5" type="ORF">ACG04Q_08080</name>
</gene>
<dbReference type="InterPro" id="IPR047569">
    <property type="entry name" value="CBM56"/>
</dbReference>
<organism evidence="5 6">
    <name type="scientific">Pelomonas lactea</name>
    <dbReference type="NCBI Taxonomy" id="3299030"/>
    <lineage>
        <taxon>Bacteria</taxon>
        <taxon>Pseudomonadati</taxon>
        <taxon>Pseudomonadota</taxon>
        <taxon>Betaproteobacteria</taxon>
        <taxon>Burkholderiales</taxon>
        <taxon>Sphaerotilaceae</taxon>
        <taxon>Roseateles</taxon>
    </lineage>
</organism>
<feature type="signal peptide" evidence="2">
    <location>
        <begin position="1"/>
        <end position="21"/>
    </location>
</feature>
<dbReference type="InterPro" id="IPR050546">
    <property type="entry name" value="Glycosyl_Hydrlase_16"/>
</dbReference>
<dbReference type="Proteomes" id="UP001606302">
    <property type="component" value="Unassembled WGS sequence"/>
</dbReference>
<accession>A0ABW7GHT4</accession>
<keyword evidence="2" id="KW-0732">Signal</keyword>
<dbReference type="Pfam" id="PF26113">
    <property type="entry name" value="GH16_XgeA"/>
    <property type="match status" value="1"/>
</dbReference>
<dbReference type="SUPFAM" id="SSF49899">
    <property type="entry name" value="Concanavalin A-like lectins/glucanases"/>
    <property type="match status" value="1"/>
</dbReference>
<evidence type="ECO:0000259" key="3">
    <source>
        <dbReference type="PROSITE" id="PS51762"/>
    </source>
</evidence>
<dbReference type="Gene3D" id="2.60.120.430">
    <property type="entry name" value="Galactose-binding lectin"/>
    <property type="match status" value="1"/>
</dbReference>
<name>A0ABW7GHT4_9BURK</name>
<evidence type="ECO:0000313" key="6">
    <source>
        <dbReference type="Proteomes" id="UP001606302"/>
    </source>
</evidence>
<protein>
    <submittedName>
        <fullName evidence="5">Family 16 glycosylhydrolase</fullName>
    </submittedName>
</protein>
<evidence type="ECO:0000256" key="2">
    <source>
        <dbReference type="SAM" id="SignalP"/>
    </source>
</evidence>
<reference evidence="5 6" key="1">
    <citation type="submission" date="2024-08" db="EMBL/GenBank/DDBJ databases">
        <authorList>
            <person name="Lu H."/>
        </authorList>
    </citation>
    <scope>NUCLEOTIDE SEQUENCE [LARGE SCALE GENOMIC DNA]</scope>
    <source>
        <strain evidence="5 6">DXS20W</strain>
    </source>
</reference>
<comment type="similarity">
    <text evidence="1">Belongs to the glycosyl hydrolase 16 family.</text>
</comment>
<evidence type="ECO:0000259" key="4">
    <source>
        <dbReference type="PROSITE" id="PS52005"/>
    </source>
</evidence>
<dbReference type="InterPro" id="IPR013320">
    <property type="entry name" value="ConA-like_dom_sf"/>
</dbReference>
<dbReference type="Pfam" id="PF22184">
    <property type="entry name" value="CBM_56"/>
    <property type="match status" value="1"/>
</dbReference>
<feature type="domain" description="CBM56" evidence="4">
    <location>
        <begin position="496"/>
        <end position="585"/>
    </location>
</feature>
<dbReference type="PANTHER" id="PTHR10963:SF55">
    <property type="entry name" value="GLYCOSIDE HYDROLASE FAMILY 16 PROTEIN"/>
    <property type="match status" value="1"/>
</dbReference>
<dbReference type="PROSITE" id="PS51762">
    <property type="entry name" value="GH16_2"/>
    <property type="match status" value="1"/>
</dbReference>